<dbReference type="PROSITE" id="PS50835">
    <property type="entry name" value="IG_LIKE"/>
    <property type="match status" value="1"/>
</dbReference>
<organism evidence="2 3">
    <name type="scientific">Cotesia glomerata</name>
    <name type="common">Lepidopteran parasitic wasp</name>
    <name type="synonym">Apanteles glomeratus</name>
    <dbReference type="NCBI Taxonomy" id="32391"/>
    <lineage>
        <taxon>Eukaryota</taxon>
        <taxon>Metazoa</taxon>
        <taxon>Ecdysozoa</taxon>
        <taxon>Arthropoda</taxon>
        <taxon>Hexapoda</taxon>
        <taxon>Insecta</taxon>
        <taxon>Pterygota</taxon>
        <taxon>Neoptera</taxon>
        <taxon>Endopterygota</taxon>
        <taxon>Hymenoptera</taxon>
        <taxon>Apocrita</taxon>
        <taxon>Ichneumonoidea</taxon>
        <taxon>Braconidae</taxon>
        <taxon>Microgastrinae</taxon>
        <taxon>Cotesia</taxon>
    </lineage>
</organism>
<gene>
    <name evidence="2" type="ORF">KQX54_006248</name>
</gene>
<keyword evidence="3" id="KW-1185">Reference proteome</keyword>
<proteinExistence type="predicted"/>
<protein>
    <recommendedName>
        <fullName evidence="1">Ig-like domain-containing protein</fullName>
    </recommendedName>
</protein>
<comment type="caution">
    <text evidence="2">The sequence shown here is derived from an EMBL/GenBank/DDBJ whole genome shotgun (WGS) entry which is preliminary data.</text>
</comment>
<dbReference type="AlphaFoldDB" id="A0AAV7I5Y4"/>
<evidence type="ECO:0000259" key="1">
    <source>
        <dbReference type="PROSITE" id="PS50835"/>
    </source>
</evidence>
<reference evidence="2 3" key="1">
    <citation type="journal article" date="2021" name="J. Hered.">
        <title>A chromosome-level genome assembly of the parasitoid wasp, Cotesia glomerata (Hymenoptera: Braconidae).</title>
        <authorList>
            <person name="Pinto B.J."/>
            <person name="Weis J.J."/>
            <person name="Gamble T."/>
            <person name="Ode P.J."/>
            <person name="Paul R."/>
            <person name="Zaspel J.M."/>
        </authorList>
    </citation>
    <scope>NUCLEOTIDE SEQUENCE [LARGE SCALE GENOMIC DNA]</scope>
    <source>
        <strain evidence="2">CgM1</strain>
    </source>
</reference>
<sequence>MSFSRDTSASLEKFLDPLHGKVRIVDVTSDPRIFSCKHTYRSIEYEEPSSEQSSDNVPVGFPVITQSPTTKVVEMGHNAVLSCTAIGSPPPIISWIRDMVPINTSNHRYSVLDSVSKLQAHYLATAWLEPPDCGFCPSGMAFCTITRQKAYQERGME</sequence>
<feature type="domain" description="Ig-like" evidence="1">
    <location>
        <begin position="62"/>
        <end position="98"/>
    </location>
</feature>
<dbReference type="InterPro" id="IPR007110">
    <property type="entry name" value="Ig-like_dom"/>
</dbReference>
<dbReference type="EMBL" id="JAHXZJ010002237">
    <property type="protein sequence ID" value="KAH0546068.1"/>
    <property type="molecule type" value="Genomic_DNA"/>
</dbReference>
<dbReference type="SUPFAM" id="SSF48726">
    <property type="entry name" value="Immunoglobulin"/>
    <property type="match status" value="1"/>
</dbReference>
<dbReference type="Proteomes" id="UP000826195">
    <property type="component" value="Unassembled WGS sequence"/>
</dbReference>
<dbReference type="Pfam" id="PF13927">
    <property type="entry name" value="Ig_3"/>
    <property type="match status" value="1"/>
</dbReference>
<evidence type="ECO:0000313" key="2">
    <source>
        <dbReference type="EMBL" id="KAH0546068.1"/>
    </source>
</evidence>
<accession>A0AAV7I5Y4</accession>
<evidence type="ECO:0000313" key="3">
    <source>
        <dbReference type="Proteomes" id="UP000826195"/>
    </source>
</evidence>
<dbReference type="Gene3D" id="2.60.40.10">
    <property type="entry name" value="Immunoglobulins"/>
    <property type="match status" value="1"/>
</dbReference>
<name>A0AAV7I5Y4_COTGL</name>
<dbReference type="InterPro" id="IPR036179">
    <property type="entry name" value="Ig-like_dom_sf"/>
</dbReference>
<dbReference type="InterPro" id="IPR013783">
    <property type="entry name" value="Ig-like_fold"/>
</dbReference>